<protein>
    <submittedName>
        <fullName evidence="1">Uncharacterized protein</fullName>
    </submittedName>
</protein>
<evidence type="ECO:0000313" key="1">
    <source>
        <dbReference type="EMBL" id="MBU5669591.1"/>
    </source>
</evidence>
<accession>A0ABS6FHE5</accession>
<comment type="caution">
    <text evidence="1">The sequence shown here is derived from an EMBL/GenBank/DDBJ whole genome shotgun (WGS) entry which is preliminary data.</text>
</comment>
<dbReference type="RefSeq" id="WP_216549426.1">
    <property type="nucleotide sequence ID" value="NZ_JAHLQO010000004.1"/>
</dbReference>
<sequence length="82" mass="9614">MEQKIREIIRNYDMNTPIEKMKEKKIYQSGNLTIPQKIISEHMGAGYMDTICIFFLEDGSILLMEKGLAQERLKDEYGQILE</sequence>
<keyword evidence="2" id="KW-1185">Reference proteome</keyword>
<evidence type="ECO:0000313" key="2">
    <source>
        <dbReference type="Proteomes" id="UP000783742"/>
    </source>
</evidence>
<gene>
    <name evidence="1" type="ORF">KQI68_07030</name>
</gene>
<organism evidence="1 2">
    <name type="scientific">Peptoniphilus ovalis</name>
    <dbReference type="NCBI Taxonomy" id="2841503"/>
    <lineage>
        <taxon>Bacteria</taxon>
        <taxon>Bacillati</taxon>
        <taxon>Bacillota</taxon>
        <taxon>Tissierellia</taxon>
        <taxon>Tissierellales</taxon>
        <taxon>Peptoniphilaceae</taxon>
        <taxon>Peptoniphilus</taxon>
    </lineage>
</organism>
<name>A0ABS6FHE5_9FIRM</name>
<reference evidence="1 2" key="1">
    <citation type="submission" date="2021-06" db="EMBL/GenBank/DDBJ databases">
        <authorList>
            <person name="Sun Q."/>
            <person name="Li D."/>
        </authorList>
    </citation>
    <scope>NUCLEOTIDE SEQUENCE [LARGE SCALE GENOMIC DNA]</scope>
    <source>
        <strain evidence="1 2">MSJ-1</strain>
    </source>
</reference>
<dbReference type="EMBL" id="JAHLQO010000004">
    <property type="protein sequence ID" value="MBU5669591.1"/>
    <property type="molecule type" value="Genomic_DNA"/>
</dbReference>
<proteinExistence type="predicted"/>
<dbReference type="Proteomes" id="UP000783742">
    <property type="component" value="Unassembled WGS sequence"/>
</dbReference>